<dbReference type="PANTHER" id="PTHR30160">
    <property type="entry name" value="TETRAACYLDISACCHARIDE 4'-KINASE-RELATED"/>
    <property type="match status" value="1"/>
</dbReference>
<dbReference type="Gene3D" id="3.40.50.2000">
    <property type="entry name" value="Glycogen Phosphorylase B"/>
    <property type="match status" value="2"/>
</dbReference>
<dbReference type="InterPro" id="IPR051199">
    <property type="entry name" value="LPS_LOS_Heptosyltrfase"/>
</dbReference>
<dbReference type="AlphaFoldDB" id="A0A511BSE8"/>
<name>A0A511BSE8_9PROT</name>
<dbReference type="PANTHER" id="PTHR30160:SF1">
    <property type="entry name" value="LIPOPOLYSACCHARIDE 1,2-N-ACETYLGLUCOSAMINETRANSFERASE-RELATED"/>
    <property type="match status" value="1"/>
</dbReference>
<dbReference type="GO" id="GO:0005829">
    <property type="term" value="C:cytosol"/>
    <property type="evidence" value="ECO:0007669"/>
    <property type="project" value="TreeGrafter"/>
</dbReference>
<dbReference type="OrthoDB" id="9807356at2"/>
<evidence type="ECO:0000256" key="2">
    <source>
        <dbReference type="ARBA" id="ARBA00022679"/>
    </source>
</evidence>
<keyword evidence="1" id="KW-0328">Glycosyltransferase</keyword>
<dbReference type="Proteomes" id="UP000321405">
    <property type="component" value="Unassembled WGS sequence"/>
</dbReference>
<dbReference type="InterPro" id="IPR002201">
    <property type="entry name" value="Glyco_trans_9"/>
</dbReference>
<accession>A0A511BSE8</accession>
<dbReference type="EMBL" id="BJVC01000007">
    <property type="protein sequence ID" value="GEL03266.1"/>
    <property type="molecule type" value="Genomic_DNA"/>
</dbReference>
<dbReference type="GO" id="GO:0008713">
    <property type="term" value="F:ADP-heptose-lipopolysaccharide heptosyltransferase activity"/>
    <property type="evidence" value="ECO:0007669"/>
    <property type="project" value="TreeGrafter"/>
</dbReference>
<sequence length="303" mass="33334">MTRILVIKHGALGDFVQAFAPFHSIRQHWPEARITLLTTAPFCEMARRSPWFDRIESDSRPRWWDLPGLFSLRARLRGYDLVIDLQTSRRSTRYYRLASTTAWSGLARRSAFRHDNPWRNAMHSVARQRDQLARLGVPEAGAPDLRWLSAGAPVGDRPYAVLVPGAAPHRPAKRWPAGQYGALAAILHEYGLDVLIVGSAAERSLAETIRSICPQAQDLTGRTDLMELGSVFAGARLAIGNDTGPMHLAASLGCRAIVLFSAESDPRLTAPVGLGPGQVSVLVQEDLRDLDVSRVAALVNRGH</sequence>
<reference evidence="3 4" key="1">
    <citation type="submission" date="2019-07" db="EMBL/GenBank/DDBJ databases">
        <title>Whole genome shotgun sequence of Swaminathania salitolerans NBRC 104436.</title>
        <authorList>
            <person name="Hosoyama A."/>
            <person name="Uohara A."/>
            <person name="Ohji S."/>
            <person name="Ichikawa N."/>
        </authorList>
    </citation>
    <scope>NUCLEOTIDE SEQUENCE [LARGE SCALE GENOMIC DNA]</scope>
    <source>
        <strain evidence="3 4">NBRC 104436</strain>
    </source>
</reference>
<evidence type="ECO:0000313" key="3">
    <source>
        <dbReference type="EMBL" id="GEL03266.1"/>
    </source>
</evidence>
<gene>
    <name evidence="3" type="ORF">SSA02_24290</name>
</gene>
<dbReference type="GO" id="GO:0009244">
    <property type="term" value="P:lipopolysaccharide core region biosynthetic process"/>
    <property type="evidence" value="ECO:0007669"/>
    <property type="project" value="TreeGrafter"/>
</dbReference>
<dbReference type="RefSeq" id="WP_147094335.1">
    <property type="nucleotide sequence ID" value="NZ_BJVC01000007.1"/>
</dbReference>
<comment type="caution">
    <text evidence="3">The sequence shown here is derived from an EMBL/GenBank/DDBJ whole genome shotgun (WGS) entry which is preliminary data.</text>
</comment>
<dbReference type="Pfam" id="PF01075">
    <property type="entry name" value="Glyco_transf_9"/>
    <property type="match status" value="1"/>
</dbReference>
<keyword evidence="4" id="KW-1185">Reference proteome</keyword>
<keyword evidence="2 3" id="KW-0808">Transferase</keyword>
<dbReference type="CDD" id="cd03789">
    <property type="entry name" value="GT9_LPS_heptosyltransferase"/>
    <property type="match status" value="1"/>
</dbReference>
<proteinExistence type="predicted"/>
<dbReference type="SUPFAM" id="SSF53756">
    <property type="entry name" value="UDP-Glycosyltransferase/glycogen phosphorylase"/>
    <property type="match status" value="1"/>
</dbReference>
<protein>
    <submittedName>
        <fullName evidence="3">Glycosyl transferase</fullName>
    </submittedName>
</protein>
<organism evidence="3 4">
    <name type="scientific">Swaminathania salitolerans</name>
    <dbReference type="NCBI Taxonomy" id="182838"/>
    <lineage>
        <taxon>Bacteria</taxon>
        <taxon>Pseudomonadati</taxon>
        <taxon>Pseudomonadota</taxon>
        <taxon>Alphaproteobacteria</taxon>
        <taxon>Acetobacterales</taxon>
        <taxon>Acetobacteraceae</taxon>
        <taxon>Swaminathania</taxon>
    </lineage>
</organism>
<evidence type="ECO:0000313" key="4">
    <source>
        <dbReference type="Proteomes" id="UP000321405"/>
    </source>
</evidence>
<evidence type="ECO:0000256" key="1">
    <source>
        <dbReference type="ARBA" id="ARBA00022676"/>
    </source>
</evidence>